<sequence length="140" mass="16293">MVDRDVMERLLGLLEEYLNDLESVRGISLEYYESDKKTRRFVERTLQIAIEACLDMGWHIIADEGLPEAESNREVFSVLAAAGIIEPGIVSNLRDMASFRNLIVHDYGKINDETVYRILTERLGDFRDYARMIVEHLRRQ</sequence>
<evidence type="ECO:0000256" key="2">
    <source>
        <dbReference type="ARBA" id="ARBA00022722"/>
    </source>
</evidence>
<dbReference type="PANTHER" id="PTHR33397">
    <property type="entry name" value="UPF0331 PROTEIN YUTE"/>
    <property type="match status" value="1"/>
</dbReference>
<comment type="caution">
    <text evidence="5">The sequence shown here is derived from an EMBL/GenBank/DDBJ whole genome shotgun (WGS) entry which is preliminary data.</text>
</comment>
<proteinExistence type="inferred from homology"/>
<accession>A0A831XDD9</accession>
<dbReference type="EMBL" id="DSOV01000010">
    <property type="protein sequence ID" value="HEN41424.1"/>
    <property type="molecule type" value="Genomic_DNA"/>
</dbReference>
<dbReference type="GO" id="GO:0004540">
    <property type="term" value="F:RNA nuclease activity"/>
    <property type="evidence" value="ECO:0007669"/>
    <property type="project" value="InterPro"/>
</dbReference>
<name>A0A831XDD9_GEOME</name>
<keyword evidence="1" id="KW-1277">Toxin-antitoxin system</keyword>
<evidence type="ECO:0000256" key="3">
    <source>
        <dbReference type="ARBA" id="ARBA00022801"/>
    </source>
</evidence>
<dbReference type="Pfam" id="PF01934">
    <property type="entry name" value="HepT-like"/>
    <property type="match status" value="1"/>
</dbReference>
<dbReference type="AlphaFoldDB" id="A0A831XDD9"/>
<organism evidence="5">
    <name type="scientific">Geobacter metallireducens</name>
    <dbReference type="NCBI Taxonomy" id="28232"/>
    <lineage>
        <taxon>Bacteria</taxon>
        <taxon>Pseudomonadati</taxon>
        <taxon>Thermodesulfobacteriota</taxon>
        <taxon>Desulfuromonadia</taxon>
        <taxon>Geobacterales</taxon>
        <taxon>Geobacteraceae</taxon>
        <taxon>Geobacter</taxon>
    </lineage>
</organism>
<gene>
    <name evidence="5" type="ORF">ENQ87_03465</name>
</gene>
<protein>
    <submittedName>
        <fullName evidence="5">DUF86 domain-containing protein</fullName>
    </submittedName>
</protein>
<keyword evidence="2" id="KW-0540">Nuclease</keyword>
<dbReference type="InterPro" id="IPR008201">
    <property type="entry name" value="HepT-like"/>
</dbReference>
<dbReference type="SUPFAM" id="SSF81593">
    <property type="entry name" value="Nucleotidyltransferase substrate binding subunit/domain"/>
    <property type="match status" value="1"/>
</dbReference>
<comment type="similarity">
    <text evidence="4">Belongs to the HepT RNase toxin family.</text>
</comment>
<dbReference type="GO" id="GO:0016787">
    <property type="term" value="F:hydrolase activity"/>
    <property type="evidence" value="ECO:0007669"/>
    <property type="project" value="UniProtKB-KW"/>
</dbReference>
<dbReference type="GO" id="GO:0110001">
    <property type="term" value="C:toxin-antitoxin complex"/>
    <property type="evidence" value="ECO:0007669"/>
    <property type="project" value="InterPro"/>
</dbReference>
<reference evidence="5" key="1">
    <citation type="journal article" date="2020" name="mSystems">
        <title>Genome- and Community-Level Interaction Insights into Carbon Utilization and Element Cycling Functions of Hydrothermarchaeota in Hydrothermal Sediment.</title>
        <authorList>
            <person name="Zhou Z."/>
            <person name="Liu Y."/>
            <person name="Xu W."/>
            <person name="Pan J."/>
            <person name="Luo Z.H."/>
            <person name="Li M."/>
        </authorList>
    </citation>
    <scope>NUCLEOTIDE SEQUENCE [LARGE SCALE GENOMIC DNA]</scope>
    <source>
        <strain evidence="5">SpSt-349</strain>
    </source>
</reference>
<dbReference type="InterPro" id="IPR052379">
    <property type="entry name" value="Type_VII_TA_RNase"/>
</dbReference>
<evidence type="ECO:0000313" key="5">
    <source>
        <dbReference type="EMBL" id="HEN41424.1"/>
    </source>
</evidence>
<dbReference type="Gene3D" id="1.20.120.580">
    <property type="entry name" value="bsu32300-like"/>
    <property type="match status" value="1"/>
</dbReference>
<keyword evidence="3" id="KW-0378">Hydrolase</keyword>
<dbReference type="InterPro" id="IPR037038">
    <property type="entry name" value="HepT-like_sf"/>
</dbReference>
<evidence type="ECO:0000256" key="1">
    <source>
        <dbReference type="ARBA" id="ARBA00022649"/>
    </source>
</evidence>
<dbReference type="PANTHER" id="PTHR33397:SF5">
    <property type="entry name" value="RNASE YUTE-RELATED"/>
    <property type="match status" value="1"/>
</dbReference>
<dbReference type="NCBIfam" id="NF047751">
    <property type="entry name" value="HepT_toxin"/>
    <property type="match status" value="1"/>
</dbReference>
<evidence type="ECO:0000256" key="4">
    <source>
        <dbReference type="ARBA" id="ARBA00024207"/>
    </source>
</evidence>